<name>A0AA39R9Q4_9LECA</name>
<dbReference type="PANTHER" id="PTHR42085">
    <property type="entry name" value="F-BOX DOMAIN-CONTAINING PROTEIN"/>
    <property type="match status" value="1"/>
</dbReference>
<sequence length="593" mass="68263">MALTKPSSTHTTFSLFNDLLPELRLKVYEFALATPEPLCLADKDYLHQGEISPWSLSIFQGVALLRSSWKIYDEALPVFYAVNHFQFHTSVDWTSCSTDLINHIAMIRHISVVALFPKIWRDDLCASGLNNLLLQFPQLHSFAFFFFRNYPRPPLPSLNEMAGIFVDLRQRVRSMTIIFDFHDEENLQRLRDVIAPHDEWRYQKDSYWHIYSIGTREQAGPTLGCTGGIGLPRGGKAFLPPRVSGWCLLTLNPVCLISRCLPTSVLSNLHTSRINIGKPPSNTALFNTLSYFQLCTSQLPYIILIPRYPRLYNCITIGNRTRLMDPANRSSASPPFRLLDLPVELQRIIFGYTLFTKTPLRRPTEVSRYGNVVIFLGTNILRGSSQIYNETRPIFYQVNHFHFEQALEDYSEGQCSNEYRLPLVFRRSLHMMRHLSIDPIQRLPYGQRGIWRLLVCLEDVILTDILVQVGMSAPNLRTLALHFGPFAVRYMESPFLLAKVDKLVISTLCHLRARLSRLSLVYFGEPTALKELRSNIAPLEDWTAQTLESWPVTIYSLLIQEINKWRARPDLDLRIRVWDLCLHPGLHAGDQES</sequence>
<dbReference type="InterPro" id="IPR038883">
    <property type="entry name" value="AN11006-like"/>
</dbReference>
<dbReference type="Proteomes" id="UP001166286">
    <property type="component" value="Unassembled WGS sequence"/>
</dbReference>
<protein>
    <recommendedName>
        <fullName evidence="3">F-box domain-containing protein</fullName>
    </recommendedName>
</protein>
<proteinExistence type="predicted"/>
<dbReference type="EMBL" id="JAFEKC020000002">
    <property type="protein sequence ID" value="KAK0516319.1"/>
    <property type="molecule type" value="Genomic_DNA"/>
</dbReference>
<dbReference type="AlphaFoldDB" id="A0AA39R9Q4"/>
<evidence type="ECO:0000313" key="1">
    <source>
        <dbReference type="EMBL" id="KAK0516319.1"/>
    </source>
</evidence>
<comment type="caution">
    <text evidence="1">The sequence shown here is derived from an EMBL/GenBank/DDBJ whole genome shotgun (WGS) entry which is preliminary data.</text>
</comment>
<evidence type="ECO:0008006" key="3">
    <source>
        <dbReference type="Google" id="ProtNLM"/>
    </source>
</evidence>
<gene>
    <name evidence="1" type="ORF">JMJ35_000922</name>
</gene>
<dbReference type="PANTHER" id="PTHR42085:SF8">
    <property type="entry name" value="F-BOX DOMAIN-CONTAINING PROTEIN"/>
    <property type="match status" value="1"/>
</dbReference>
<reference evidence="1" key="1">
    <citation type="submission" date="2023-03" db="EMBL/GenBank/DDBJ databases">
        <title>Complete genome of Cladonia borealis.</title>
        <authorList>
            <person name="Park H."/>
        </authorList>
    </citation>
    <scope>NUCLEOTIDE SEQUENCE</scope>
    <source>
        <strain evidence="1">ANT050790</strain>
    </source>
</reference>
<evidence type="ECO:0000313" key="2">
    <source>
        <dbReference type="Proteomes" id="UP001166286"/>
    </source>
</evidence>
<organism evidence="1 2">
    <name type="scientific">Cladonia borealis</name>
    <dbReference type="NCBI Taxonomy" id="184061"/>
    <lineage>
        <taxon>Eukaryota</taxon>
        <taxon>Fungi</taxon>
        <taxon>Dikarya</taxon>
        <taxon>Ascomycota</taxon>
        <taxon>Pezizomycotina</taxon>
        <taxon>Lecanoromycetes</taxon>
        <taxon>OSLEUM clade</taxon>
        <taxon>Lecanoromycetidae</taxon>
        <taxon>Lecanorales</taxon>
        <taxon>Lecanorineae</taxon>
        <taxon>Cladoniaceae</taxon>
        <taxon>Cladonia</taxon>
    </lineage>
</organism>
<accession>A0AA39R9Q4</accession>
<keyword evidence="2" id="KW-1185">Reference proteome</keyword>